<dbReference type="InterPro" id="IPR029526">
    <property type="entry name" value="PGBD"/>
</dbReference>
<reference evidence="3 4" key="1">
    <citation type="journal article" date="2006" name="Science">
        <title>Phytophthora genome sequences uncover evolutionary origins and mechanisms of pathogenesis.</title>
        <authorList>
            <person name="Tyler B.M."/>
            <person name="Tripathy S."/>
            <person name="Zhang X."/>
            <person name="Dehal P."/>
            <person name="Jiang R.H."/>
            <person name="Aerts A."/>
            <person name="Arredondo F.D."/>
            <person name="Baxter L."/>
            <person name="Bensasson D."/>
            <person name="Beynon J.L."/>
            <person name="Chapman J."/>
            <person name="Damasceno C.M."/>
            <person name="Dorrance A.E."/>
            <person name="Dou D."/>
            <person name="Dickerman A.W."/>
            <person name="Dubchak I.L."/>
            <person name="Garbelotto M."/>
            <person name="Gijzen M."/>
            <person name="Gordon S.G."/>
            <person name="Govers F."/>
            <person name="Grunwald N.J."/>
            <person name="Huang W."/>
            <person name="Ivors K.L."/>
            <person name="Jones R.W."/>
            <person name="Kamoun S."/>
            <person name="Krampis K."/>
            <person name="Lamour K.H."/>
            <person name="Lee M.K."/>
            <person name="McDonald W.H."/>
            <person name="Medina M."/>
            <person name="Meijer H.J."/>
            <person name="Nordberg E.K."/>
            <person name="Maclean D.J."/>
            <person name="Ospina-Giraldo M.D."/>
            <person name="Morris P.F."/>
            <person name="Phuntumart V."/>
            <person name="Putnam N.H."/>
            <person name="Rash S."/>
            <person name="Rose J.K."/>
            <person name="Sakihama Y."/>
            <person name="Salamov A.A."/>
            <person name="Savidor A."/>
            <person name="Scheuring C.F."/>
            <person name="Smith B.M."/>
            <person name="Sobral B.W."/>
            <person name="Terry A."/>
            <person name="Torto-Alalibo T.A."/>
            <person name="Win J."/>
            <person name="Xu Z."/>
            <person name="Zhang H."/>
            <person name="Grigoriev I.V."/>
            <person name="Rokhsar D.S."/>
            <person name="Boore J.L."/>
        </authorList>
    </citation>
    <scope>NUCLEOTIDE SEQUENCE [LARGE SCALE GENOMIC DNA]</scope>
    <source>
        <strain evidence="3 4">P6497</strain>
    </source>
</reference>
<dbReference type="Pfam" id="PF13843">
    <property type="entry name" value="DDE_Tnp_1_7"/>
    <property type="match status" value="1"/>
</dbReference>
<dbReference type="EMBL" id="JH159156">
    <property type="protein sequence ID" value="EGZ12981.1"/>
    <property type="molecule type" value="Genomic_DNA"/>
</dbReference>
<dbReference type="AlphaFoldDB" id="G4ZS85"/>
<dbReference type="PANTHER" id="PTHR46599:SF3">
    <property type="entry name" value="PIGGYBAC TRANSPOSABLE ELEMENT-DERIVED PROTEIN 4"/>
    <property type="match status" value="1"/>
</dbReference>
<evidence type="ECO:0000259" key="2">
    <source>
        <dbReference type="Pfam" id="PF13843"/>
    </source>
</evidence>
<feature type="region of interest" description="Disordered" evidence="1">
    <location>
        <begin position="320"/>
        <end position="339"/>
    </location>
</feature>
<accession>G4ZS85</accession>
<sequence length="447" mass="49681">MSRTLFQTIRGSLQIHPPLDATETEDTASSSDKDPSCADPGVEATDGDATEANARVGPGDNSASAPIAPENAALVESEADRLARQDPLWHSRHLLEHFQRKFAATAVPFGVSSLDENGVRTKARSAAKSFMPLKPDKFAIRFYAVVGWGSLYVHILWDNGSGNKLPTTPAQRYTRLFPRMRTPLDNTLRRADVRIKSDAAGALWMAMIAHQTKRFPAPSQRRLLVCDNFYTRHDLANAVLALTDGEVRMLGAVRRDWAGRLNKAAVRLSMSLLTWALDMSIINAFALLKQVAPEAADTPKTLREFKRRVCESLTEPYRRSRERKRASSKRPRCDSPSNMLVEGPALHALTPNSHENSSGKLTFYLCSLRGIQSKSSYGCTKCQRGYHVACFCVMHYKDAFQASTDSVAHALEAIRSAENENAPFKTRRRQNKSITSLSNLELPTQEH</sequence>
<feature type="region of interest" description="Disordered" evidence="1">
    <location>
        <begin position="421"/>
        <end position="447"/>
    </location>
</feature>
<feature type="compositionally biased region" description="Polar residues" evidence="1">
    <location>
        <begin position="432"/>
        <end position="447"/>
    </location>
</feature>
<feature type="domain" description="PiggyBac transposable element-derived protein" evidence="2">
    <location>
        <begin position="80"/>
        <end position="147"/>
    </location>
</feature>
<evidence type="ECO:0000313" key="4">
    <source>
        <dbReference type="Proteomes" id="UP000002640"/>
    </source>
</evidence>
<proteinExistence type="predicted"/>
<protein>
    <recommendedName>
        <fullName evidence="2">PiggyBac transposable element-derived protein domain-containing protein</fullName>
    </recommendedName>
</protein>
<organism evidence="3 4">
    <name type="scientific">Phytophthora sojae (strain P6497)</name>
    <name type="common">Soybean stem and root rot agent</name>
    <name type="synonym">Phytophthora megasperma f. sp. glycines</name>
    <dbReference type="NCBI Taxonomy" id="1094619"/>
    <lineage>
        <taxon>Eukaryota</taxon>
        <taxon>Sar</taxon>
        <taxon>Stramenopiles</taxon>
        <taxon>Oomycota</taxon>
        <taxon>Peronosporomycetes</taxon>
        <taxon>Peronosporales</taxon>
        <taxon>Peronosporaceae</taxon>
        <taxon>Phytophthora</taxon>
    </lineage>
</organism>
<gene>
    <name evidence="3" type="ORF">PHYSODRAFT_514376</name>
</gene>
<feature type="compositionally biased region" description="Basic residues" evidence="1">
    <location>
        <begin position="320"/>
        <end position="330"/>
    </location>
</feature>
<dbReference type="GeneID" id="20659558"/>
<dbReference type="RefSeq" id="XP_009530410.1">
    <property type="nucleotide sequence ID" value="XM_009532115.1"/>
</dbReference>
<name>G4ZS85_PHYSP</name>
<keyword evidence="4" id="KW-1185">Reference proteome</keyword>
<dbReference type="KEGG" id="psoj:PHYSODRAFT_514376"/>
<feature type="region of interest" description="Disordered" evidence="1">
    <location>
        <begin position="11"/>
        <end position="66"/>
    </location>
</feature>
<dbReference type="Proteomes" id="UP000002640">
    <property type="component" value="Unassembled WGS sequence"/>
</dbReference>
<dbReference type="PANTHER" id="PTHR46599">
    <property type="entry name" value="PIGGYBAC TRANSPOSABLE ELEMENT-DERIVED PROTEIN 4"/>
    <property type="match status" value="1"/>
</dbReference>
<dbReference type="InParanoid" id="G4ZS85"/>
<evidence type="ECO:0000313" key="3">
    <source>
        <dbReference type="EMBL" id="EGZ12981.1"/>
    </source>
</evidence>
<evidence type="ECO:0000256" key="1">
    <source>
        <dbReference type="SAM" id="MobiDB-lite"/>
    </source>
</evidence>